<gene>
    <name evidence="2" type="ORF">PSm6_24310</name>
</gene>
<name>A0ABM7L901_9PSED</name>
<feature type="region of interest" description="Disordered" evidence="1">
    <location>
        <begin position="52"/>
        <end position="82"/>
    </location>
</feature>
<evidence type="ECO:0000313" key="2">
    <source>
        <dbReference type="EMBL" id="BCD86024.1"/>
    </source>
</evidence>
<dbReference type="Proteomes" id="UP001064896">
    <property type="component" value="Chromosome"/>
</dbReference>
<reference evidence="2" key="1">
    <citation type="submission" date="2020-05" db="EMBL/GenBank/DDBJ databases">
        <title>Complete genome sequence of Pseudomonas sp. Sm006.</title>
        <authorList>
            <person name="Takeuchi K."/>
            <person name="Someya N."/>
        </authorList>
    </citation>
    <scope>NUCLEOTIDE SEQUENCE</scope>
    <source>
        <strain evidence="2">Sm006</strain>
    </source>
</reference>
<keyword evidence="3" id="KW-1185">Reference proteome</keyword>
<sequence length="82" mass="8630">MVTGMILPLTFIDGGTPAVMNRSEPPFSTIRRNSFSNSMVFLAVNVPVAWGDAESPDDRGCRRGMAPRYGETGTPTGAPAAG</sequence>
<evidence type="ECO:0000256" key="1">
    <source>
        <dbReference type="SAM" id="MobiDB-lite"/>
    </source>
</evidence>
<protein>
    <submittedName>
        <fullName evidence="2">Uncharacterized protein</fullName>
    </submittedName>
</protein>
<evidence type="ECO:0000313" key="3">
    <source>
        <dbReference type="Proteomes" id="UP001064896"/>
    </source>
</evidence>
<organism evidence="2 3">
    <name type="scientific">Pseudomonas solani</name>
    <dbReference type="NCBI Taxonomy" id="2731552"/>
    <lineage>
        <taxon>Bacteria</taxon>
        <taxon>Pseudomonadati</taxon>
        <taxon>Pseudomonadota</taxon>
        <taxon>Gammaproteobacteria</taxon>
        <taxon>Pseudomonadales</taxon>
        <taxon>Pseudomonadaceae</taxon>
        <taxon>Pseudomonas</taxon>
    </lineage>
</organism>
<accession>A0ABM7L901</accession>
<proteinExistence type="predicted"/>
<dbReference type="EMBL" id="AP023081">
    <property type="protein sequence ID" value="BCD86024.1"/>
    <property type="molecule type" value="Genomic_DNA"/>
</dbReference>